<protein>
    <submittedName>
        <fullName evidence="2">Uncharacterized protein</fullName>
    </submittedName>
</protein>
<dbReference type="RefSeq" id="WP_355396023.1">
    <property type="nucleotide sequence ID" value="NZ_JBEGHN010000012.1"/>
</dbReference>
<evidence type="ECO:0000256" key="1">
    <source>
        <dbReference type="SAM" id="Phobius"/>
    </source>
</evidence>
<keyword evidence="1" id="KW-0812">Transmembrane</keyword>
<evidence type="ECO:0000313" key="3">
    <source>
        <dbReference type="Proteomes" id="UP001550210"/>
    </source>
</evidence>
<proteinExistence type="predicted"/>
<sequence>MDTGREPEVREFFRGIQEMTYLRRLAGALAIVAAAALTFSAASGAADRTAVAEARVADAPADPGWP</sequence>
<dbReference type="EMBL" id="JBEXPZ010000013">
    <property type="protein sequence ID" value="MET9845290.1"/>
    <property type="molecule type" value="Genomic_DNA"/>
</dbReference>
<dbReference type="Proteomes" id="UP001550210">
    <property type="component" value="Unassembled WGS sequence"/>
</dbReference>
<gene>
    <name evidence="2" type="ORF">ABZZ21_12040</name>
</gene>
<keyword evidence="3" id="KW-1185">Reference proteome</keyword>
<feature type="transmembrane region" description="Helical" evidence="1">
    <location>
        <begin position="21"/>
        <end position="42"/>
    </location>
</feature>
<comment type="caution">
    <text evidence="2">The sequence shown here is derived from an EMBL/GenBank/DDBJ whole genome shotgun (WGS) entry which is preliminary data.</text>
</comment>
<reference evidence="2 3" key="1">
    <citation type="submission" date="2024-06" db="EMBL/GenBank/DDBJ databases">
        <title>The Natural Products Discovery Center: Release of the First 8490 Sequenced Strains for Exploring Actinobacteria Biosynthetic Diversity.</title>
        <authorList>
            <person name="Kalkreuter E."/>
            <person name="Kautsar S.A."/>
            <person name="Yang D."/>
            <person name="Bader C.D."/>
            <person name="Teijaro C.N."/>
            <person name="Fluegel L."/>
            <person name="Davis C.M."/>
            <person name="Simpson J.R."/>
            <person name="Lauterbach L."/>
            <person name="Steele A.D."/>
            <person name="Gui C."/>
            <person name="Meng S."/>
            <person name="Li G."/>
            <person name="Viehrig K."/>
            <person name="Ye F."/>
            <person name="Su P."/>
            <person name="Kiefer A.F."/>
            <person name="Nichols A."/>
            <person name="Cepeda A.J."/>
            <person name="Yan W."/>
            <person name="Fan B."/>
            <person name="Jiang Y."/>
            <person name="Adhikari A."/>
            <person name="Zheng C.-J."/>
            <person name="Schuster L."/>
            <person name="Cowan T.M."/>
            <person name="Smanski M.J."/>
            <person name="Chevrette M.G."/>
            <person name="De Carvalho L.P.S."/>
            <person name="Shen B."/>
        </authorList>
    </citation>
    <scope>NUCLEOTIDE SEQUENCE [LARGE SCALE GENOMIC DNA]</scope>
    <source>
        <strain evidence="2 3">NPDC006434</strain>
    </source>
</reference>
<name>A0ABV2UW18_9ACTN</name>
<accession>A0ABV2UW18</accession>
<organism evidence="2 3">
    <name type="scientific">Streptomyces ossamyceticus</name>
    <dbReference type="NCBI Taxonomy" id="249581"/>
    <lineage>
        <taxon>Bacteria</taxon>
        <taxon>Bacillati</taxon>
        <taxon>Actinomycetota</taxon>
        <taxon>Actinomycetes</taxon>
        <taxon>Kitasatosporales</taxon>
        <taxon>Streptomycetaceae</taxon>
        <taxon>Streptomyces</taxon>
    </lineage>
</organism>
<keyword evidence="1" id="KW-1133">Transmembrane helix</keyword>
<evidence type="ECO:0000313" key="2">
    <source>
        <dbReference type="EMBL" id="MET9845290.1"/>
    </source>
</evidence>
<keyword evidence="1" id="KW-0472">Membrane</keyword>